<keyword evidence="3" id="KW-1185">Reference proteome</keyword>
<accession>A0A2H3EEG5</accession>
<evidence type="ECO:0000256" key="1">
    <source>
        <dbReference type="SAM" id="MobiDB-lite"/>
    </source>
</evidence>
<dbReference type="OrthoDB" id="446635at2759"/>
<dbReference type="STRING" id="47427.A0A2H3EEG5"/>
<proteinExistence type="predicted"/>
<evidence type="ECO:0000313" key="3">
    <source>
        <dbReference type="Proteomes" id="UP000217790"/>
    </source>
</evidence>
<evidence type="ECO:0000313" key="2">
    <source>
        <dbReference type="EMBL" id="PBL04405.1"/>
    </source>
</evidence>
<name>A0A2H3EEG5_ARMGA</name>
<feature type="region of interest" description="Disordered" evidence="1">
    <location>
        <begin position="84"/>
        <end position="121"/>
    </location>
</feature>
<dbReference type="EMBL" id="KZ293644">
    <property type="protein sequence ID" value="PBL04405.1"/>
    <property type="molecule type" value="Genomic_DNA"/>
</dbReference>
<gene>
    <name evidence="2" type="ORF">ARMGADRAFT_52960</name>
</gene>
<organism evidence="2 3">
    <name type="scientific">Armillaria gallica</name>
    <name type="common">Bulbous honey fungus</name>
    <name type="synonym">Armillaria bulbosa</name>
    <dbReference type="NCBI Taxonomy" id="47427"/>
    <lineage>
        <taxon>Eukaryota</taxon>
        <taxon>Fungi</taxon>
        <taxon>Dikarya</taxon>
        <taxon>Basidiomycota</taxon>
        <taxon>Agaricomycotina</taxon>
        <taxon>Agaricomycetes</taxon>
        <taxon>Agaricomycetidae</taxon>
        <taxon>Agaricales</taxon>
        <taxon>Marasmiineae</taxon>
        <taxon>Physalacriaceae</taxon>
        <taxon>Armillaria</taxon>
    </lineage>
</organism>
<feature type="compositionally biased region" description="Polar residues" evidence="1">
    <location>
        <begin position="19"/>
        <end position="28"/>
    </location>
</feature>
<protein>
    <submittedName>
        <fullName evidence="2">Uncharacterized protein</fullName>
    </submittedName>
</protein>
<reference evidence="3" key="1">
    <citation type="journal article" date="2017" name="Nat. Ecol. Evol.">
        <title>Genome expansion and lineage-specific genetic innovations in the forest pathogenic fungi Armillaria.</title>
        <authorList>
            <person name="Sipos G."/>
            <person name="Prasanna A.N."/>
            <person name="Walter M.C."/>
            <person name="O'Connor E."/>
            <person name="Balint B."/>
            <person name="Krizsan K."/>
            <person name="Kiss B."/>
            <person name="Hess J."/>
            <person name="Varga T."/>
            <person name="Slot J."/>
            <person name="Riley R."/>
            <person name="Boka B."/>
            <person name="Rigling D."/>
            <person name="Barry K."/>
            <person name="Lee J."/>
            <person name="Mihaltcheva S."/>
            <person name="LaButti K."/>
            <person name="Lipzen A."/>
            <person name="Waldron R."/>
            <person name="Moloney N.M."/>
            <person name="Sperisen C."/>
            <person name="Kredics L."/>
            <person name="Vagvoelgyi C."/>
            <person name="Patrignani A."/>
            <person name="Fitzpatrick D."/>
            <person name="Nagy I."/>
            <person name="Doyle S."/>
            <person name="Anderson J.B."/>
            <person name="Grigoriev I.V."/>
            <person name="Gueldener U."/>
            <person name="Muensterkoetter M."/>
            <person name="Nagy L.G."/>
        </authorList>
    </citation>
    <scope>NUCLEOTIDE SEQUENCE [LARGE SCALE GENOMIC DNA]</scope>
    <source>
        <strain evidence="3">Ar21-2</strain>
    </source>
</reference>
<sequence length="143" mass="16195">MSLIVRRYDKDRSSKCYTMSMTTRTSPASRKGKSSPSDKHVFVEDGSLIWTWIARQQGKEIELNNQTVDKRELMAAGLNLSSANKRKLGRSTLGKPKDGQTEAIQSHRAVGTVASHGEISKRREREIQIQMEKEQVHLALEKQ</sequence>
<dbReference type="AlphaFoldDB" id="A0A2H3EEG5"/>
<feature type="region of interest" description="Disordered" evidence="1">
    <location>
        <begin position="19"/>
        <end position="39"/>
    </location>
</feature>
<dbReference type="Proteomes" id="UP000217790">
    <property type="component" value="Unassembled WGS sequence"/>
</dbReference>
<dbReference type="InParanoid" id="A0A2H3EEG5"/>